<dbReference type="EMBL" id="DVAD01000007">
    <property type="protein sequence ID" value="HIJ99442.1"/>
    <property type="molecule type" value="Genomic_DNA"/>
</dbReference>
<dbReference type="InterPro" id="IPR005234">
    <property type="entry name" value="ScpB_csome_segregation"/>
</dbReference>
<keyword evidence="2" id="KW-0132">Cell division</keyword>
<evidence type="ECO:0000256" key="4">
    <source>
        <dbReference type="ARBA" id="ARBA00023306"/>
    </source>
</evidence>
<dbReference type="SUPFAM" id="SSF46785">
    <property type="entry name" value="Winged helix' DNA-binding domain"/>
    <property type="match status" value="2"/>
</dbReference>
<dbReference type="PANTHER" id="PTHR34298:SF2">
    <property type="entry name" value="SEGREGATION AND CONDENSATION PROTEIN B"/>
    <property type="match status" value="1"/>
</dbReference>
<feature type="compositionally biased region" description="Acidic residues" evidence="5">
    <location>
        <begin position="223"/>
        <end position="233"/>
    </location>
</feature>
<dbReference type="Pfam" id="PF04079">
    <property type="entry name" value="SMC_ScpB"/>
    <property type="match status" value="1"/>
</dbReference>
<dbReference type="PANTHER" id="PTHR34298">
    <property type="entry name" value="SEGREGATION AND CONDENSATION PROTEIN B"/>
    <property type="match status" value="1"/>
</dbReference>
<dbReference type="GO" id="GO:0051304">
    <property type="term" value="P:chromosome separation"/>
    <property type="evidence" value="ECO:0007669"/>
    <property type="project" value="InterPro"/>
</dbReference>
<dbReference type="InterPro" id="IPR036390">
    <property type="entry name" value="WH_DNA-bd_sf"/>
</dbReference>
<keyword evidence="7" id="KW-1185">Reference proteome</keyword>
<dbReference type="InterPro" id="IPR036388">
    <property type="entry name" value="WH-like_DNA-bd_sf"/>
</dbReference>
<keyword evidence="3" id="KW-0159">Chromosome partition</keyword>
<proteinExistence type="predicted"/>
<evidence type="ECO:0000256" key="3">
    <source>
        <dbReference type="ARBA" id="ARBA00022829"/>
    </source>
</evidence>
<evidence type="ECO:0000313" key="6">
    <source>
        <dbReference type="EMBL" id="HIJ99442.1"/>
    </source>
</evidence>
<dbReference type="Proteomes" id="UP000604391">
    <property type="component" value="Unassembled WGS sequence"/>
</dbReference>
<reference evidence="6 7" key="1">
    <citation type="journal article" name="Nat. Commun.">
        <title>Undinarchaeota illuminate DPANN phylogeny and the impact of gene transfer on archaeal evolution.</title>
        <authorList>
            <person name="Dombrowski N."/>
            <person name="Williams T.A."/>
            <person name="Sun J."/>
            <person name="Woodcroft B.J."/>
            <person name="Lee J.H."/>
            <person name="Minh B.Q."/>
            <person name="Rinke C."/>
            <person name="Spang A."/>
        </authorList>
    </citation>
    <scope>NUCLEOTIDE SEQUENCE [LARGE SCALE GENOMIC DNA]</scope>
    <source>
        <strain evidence="6">MAG_bin17</strain>
    </source>
</reference>
<organism evidence="6 7">
    <name type="scientific">Candidatus Undinarchaeum marinum</name>
    <dbReference type="NCBI Taxonomy" id="2756141"/>
    <lineage>
        <taxon>Archaea</taxon>
        <taxon>Candidatus Undinarchaeota</taxon>
        <taxon>Candidatus Undinarchaeia</taxon>
        <taxon>Candidatus Undinarchaeales</taxon>
        <taxon>Candidatus Undinarchaeaceae</taxon>
        <taxon>Candidatus Undinarchaeum</taxon>
    </lineage>
</organism>
<accession>A0A832UZ97</accession>
<gene>
    <name evidence="6" type="ORF">H1011_01290</name>
</gene>
<evidence type="ECO:0000256" key="1">
    <source>
        <dbReference type="ARBA" id="ARBA00022490"/>
    </source>
</evidence>
<protein>
    <submittedName>
        <fullName evidence="6">SMC-Scp complex subunit ScpB</fullName>
    </submittedName>
</protein>
<keyword evidence="1" id="KW-0963">Cytoplasm</keyword>
<comment type="caution">
    <text evidence="6">The sequence shown here is derived from an EMBL/GenBank/DDBJ whole genome shotgun (WGS) entry which is preliminary data.</text>
</comment>
<dbReference type="Gene3D" id="1.10.10.10">
    <property type="entry name" value="Winged helix-like DNA-binding domain superfamily/Winged helix DNA-binding domain"/>
    <property type="match status" value="2"/>
</dbReference>
<dbReference type="GO" id="GO:0051301">
    <property type="term" value="P:cell division"/>
    <property type="evidence" value="ECO:0007669"/>
    <property type="project" value="UniProtKB-KW"/>
</dbReference>
<evidence type="ECO:0000256" key="5">
    <source>
        <dbReference type="SAM" id="MobiDB-lite"/>
    </source>
</evidence>
<feature type="region of interest" description="Disordered" evidence="5">
    <location>
        <begin position="217"/>
        <end position="245"/>
    </location>
</feature>
<evidence type="ECO:0000256" key="2">
    <source>
        <dbReference type="ARBA" id="ARBA00022618"/>
    </source>
</evidence>
<name>A0A832UZ97_9ARCH</name>
<dbReference type="AlphaFoldDB" id="A0A832UZ97"/>
<sequence>MKKTLEAALFISGRRMDIKELADLVEANESDVRPLLAELVLEYGARDSPLEIIHDQEEYKMDIDSAYLHQVKAFAPQMDMSRALVKVLSFIAFKQPVKQSVVVQRFGNRVYDYVKDLLGRGLIKTEPYERTRMLSTTYKLVEYLGEGDASDMKEKIDAAKTKFGEMKSRKEEKTKKKPLGISLSEIRARKDLSANEWENLLLQEKLQETVPILDKFEKSHNESDEDDEDDDLEFLGFKKRTPRAE</sequence>
<keyword evidence="4" id="KW-0131">Cell cycle</keyword>
<evidence type="ECO:0000313" key="7">
    <source>
        <dbReference type="Proteomes" id="UP000604391"/>
    </source>
</evidence>